<dbReference type="EMBL" id="KL363272">
    <property type="protein sequence ID" value="KFD49391.1"/>
    <property type="molecule type" value="Genomic_DNA"/>
</dbReference>
<evidence type="ECO:0008006" key="5">
    <source>
        <dbReference type="Google" id="ProtNLM"/>
    </source>
</evidence>
<dbReference type="PANTHER" id="PTHR10974">
    <property type="entry name" value="FI08016P-RELATED"/>
    <property type="match status" value="1"/>
</dbReference>
<protein>
    <recommendedName>
        <fullName evidence="5">DUF229 domain containing protein</fullName>
    </recommendedName>
</protein>
<feature type="transmembrane region" description="Helical" evidence="1">
    <location>
        <begin position="21"/>
        <end position="43"/>
    </location>
</feature>
<proteinExistence type="predicted"/>
<dbReference type="Pfam" id="PF02995">
    <property type="entry name" value="DUF229"/>
    <property type="match status" value="1"/>
</dbReference>
<evidence type="ECO:0000313" key="2">
    <source>
        <dbReference type="EMBL" id="KFD49391.1"/>
    </source>
</evidence>
<dbReference type="InterPro" id="IPR017850">
    <property type="entry name" value="Alkaline_phosphatase_core_sf"/>
</dbReference>
<reference evidence="2 4" key="1">
    <citation type="journal article" date="2014" name="Nat. Genet.">
        <title>Genome and transcriptome of the porcine whipworm Trichuris suis.</title>
        <authorList>
            <person name="Jex A.R."/>
            <person name="Nejsum P."/>
            <person name="Schwarz E.M."/>
            <person name="Hu L."/>
            <person name="Young N.D."/>
            <person name="Hall R.S."/>
            <person name="Korhonen P.K."/>
            <person name="Liao S."/>
            <person name="Thamsborg S."/>
            <person name="Xia J."/>
            <person name="Xu P."/>
            <person name="Wang S."/>
            <person name="Scheerlinck J.P."/>
            <person name="Hofmann A."/>
            <person name="Sternberg P.W."/>
            <person name="Wang J."/>
            <person name="Gasser R.B."/>
        </authorList>
    </citation>
    <scope>NUCLEOTIDE SEQUENCE [LARGE SCALE GENOMIC DNA]</scope>
    <source>
        <strain evidence="3">DCEP-RM93F</strain>
        <strain evidence="2">DCEP-RM93M</strain>
    </source>
</reference>
<dbReference type="AlphaFoldDB" id="A0A085LWP5"/>
<organism evidence="2 4">
    <name type="scientific">Trichuris suis</name>
    <name type="common">pig whipworm</name>
    <dbReference type="NCBI Taxonomy" id="68888"/>
    <lineage>
        <taxon>Eukaryota</taxon>
        <taxon>Metazoa</taxon>
        <taxon>Ecdysozoa</taxon>
        <taxon>Nematoda</taxon>
        <taxon>Enoplea</taxon>
        <taxon>Dorylaimia</taxon>
        <taxon>Trichinellida</taxon>
        <taxon>Trichuridae</taxon>
        <taxon>Trichuris</taxon>
    </lineage>
</organism>
<evidence type="ECO:0000313" key="4">
    <source>
        <dbReference type="Proteomes" id="UP000030764"/>
    </source>
</evidence>
<dbReference type="Proteomes" id="UP000030764">
    <property type="component" value="Unassembled WGS sequence"/>
</dbReference>
<keyword evidence="4" id="KW-1185">Reference proteome</keyword>
<dbReference type="Gene3D" id="3.40.720.10">
    <property type="entry name" value="Alkaline Phosphatase, subunit A"/>
    <property type="match status" value="1"/>
</dbReference>
<dbReference type="PANTHER" id="PTHR10974:SF1">
    <property type="entry name" value="FI08016P-RELATED"/>
    <property type="match status" value="1"/>
</dbReference>
<dbReference type="EMBL" id="KL367554">
    <property type="protein sequence ID" value="KFD64542.1"/>
    <property type="molecule type" value="Genomic_DNA"/>
</dbReference>
<dbReference type="FunFam" id="3.40.720.10:FF:000017">
    <property type="entry name" value="Predicted protein"/>
    <property type="match status" value="1"/>
</dbReference>
<gene>
    <name evidence="2" type="ORF">M513_09754</name>
    <name evidence="3" type="ORF">M514_09754</name>
</gene>
<evidence type="ECO:0000256" key="1">
    <source>
        <dbReference type="SAM" id="Phobius"/>
    </source>
</evidence>
<dbReference type="InterPro" id="IPR004245">
    <property type="entry name" value="DUF229"/>
</dbReference>
<keyword evidence="1" id="KW-1133">Transmembrane helix</keyword>
<accession>A0A085LWP5</accession>
<sequence length="678" mass="77896">MNRRWLTVVLRWFFGCPTRRHATILFACSLASLLLFFCTLILYDHPLGVKCCTSWYANLLKCAKCAIALRLKLLPEVDVVNRPSGRLKSYESSSKDGFCLTQPQYLDDPEINRLMHIPKPLSCAKEDNWVHVKNGHFFIRPEASARHGKIICDCQPIIFADDFRLKSWMLYDVPSNSSIPTDFMKVFCNAEDGAQYVNYHANVVPRLDVINRVQYSSSTALPVNVYILAFDSVSRLQFMRKMRETYKYITTVLKGTVLEKYNILGDGTTAAIIPLLTGKTELELPVTLKSVQNASHVDVYPFIWNEFKKLGYATLYGEDGAKIGTFTYRLKGFQRQPTDHYMRVFYRMTEGSNGYRLCYGSEPQVQVHLNYVNDFFAAYKQRLKFAFQFHSAYSHDDHNMLSLADQAVKEHLKFLYEDNFLNGTILVVMSDHGSRFSSVRRTSQGKLEELNPFVSVILPSWFRQAYPELASNLKINGKRLTTPFDLHATLESVLKFPPPKKGNLSQRAISLFTEIPANRQCKHADIEPQWCPCLMWKKVSNDTMFAWYAAEQIVNAFNKRLQKQKGLCAPLRLHSIVDVQLSQQSNEYVAYVESTAYVRGFLPRTFISRYMTYRLTISTHPGNALYETTVILDTTMNLLQIDMNFVSRINPYGSKPHCVLDIDSSLAKWCVCYDKLNS</sequence>
<evidence type="ECO:0000313" key="3">
    <source>
        <dbReference type="EMBL" id="KFD64542.1"/>
    </source>
</evidence>
<name>A0A085LWP5_9BILA</name>
<dbReference type="GO" id="GO:0005615">
    <property type="term" value="C:extracellular space"/>
    <property type="evidence" value="ECO:0007669"/>
    <property type="project" value="TreeGrafter"/>
</dbReference>
<dbReference type="CDD" id="cd16021">
    <property type="entry name" value="ALP_like"/>
    <property type="match status" value="1"/>
</dbReference>
<keyword evidence="1" id="KW-0472">Membrane</keyword>
<keyword evidence="1" id="KW-0812">Transmembrane</keyword>
<dbReference type="Proteomes" id="UP000030758">
    <property type="component" value="Unassembled WGS sequence"/>
</dbReference>
<dbReference type="SUPFAM" id="SSF53649">
    <property type="entry name" value="Alkaline phosphatase-like"/>
    <property type="match status" value="1"/>
</dbReference>